<organism evidence="9 10">
    <name type="scientific">Geodia barretti</name>
    <name type="common">Barrett's horny sponge</name>
    <dbReference type="NCBI Taxonomy" id="519541"/>
    <lineage>
        <taxon>Eukaryota</taxon>
        <taxon>Metazoa</taxon>
        <taxon>Porifera</taxon>
        <taxon>Demospongiae</taxon>
        <taxon>Heteroscleromorpha</taxon>
        <taxon>Tetractinellida</taxon>
        <taxon>Astrophorina</taxon>
        <taxon>Geodiidae</taxon>
        <taxon>Geodia</taxon>
    </lineage>
</organism>
<dbReference type="InterPro" id="IPR013083">
    <property type="entry name" value="Znf_RING/FYVE/PHD"/>
</dbReference>
<dbReference type="Gene3D" id="3.30.40.10">
    <property type="entry name" value="Zinc/RING finger domain, C3HC4 (zinc finger)"/>
    <property type="match status" value="1"/>
</dbReference>
<evidence type="ECO:0000313" key="10">
    <source>
        <dbReference type="Proteomes" id="UP001174909"/>
    </source>
</evidence>
<feature type="repeat" description="Filamin" evidence="6">
    <location>
        <begin position="368"/>
        <end position="473"/>
    </location>
</feature>
<keyword evidence="10" id="KW-1185">Reference proteome</keyword>
<keyword evidence="4" id="KW-0862">Zinc</keyword>
<reference evidence="9" key="1">
    <citation type="submission" date="2023-03" db="EMBL/GenBank/DDBJ databases">
        <authorList>
            <person name="Steffen K."/>
            <person name="Cardenas P."/>
        </authorList>
    </citation>
    <scope>NUCLEOTIDE SEQUENCE</scope>
</reference>
<dbReference type="AlphaFoldDB" id="A0AA35WHH2"/>
<evidence type="ECO:0000256" key="3">
    <source>
        <dbReference type="ARBA" id="ARBA00022771"/>
    </source>
</evidence>
<dbReference type="Proteomes" id="UP001174909">
    <property type="component" value="Unassembled WGS sequence"/>
</dbReference>
<feature type="domain" description="B box-type" evidence="8">
    <location>
        <begin position="90"/>
        <end position="138"/>
    </location>
</feature>
<feature type="domain" description="RING-type" evidence="7">
    <location>
        <begin position="6"/>
        <end position="49"/>
    </location>
</feature>
<dbReference type="InterPro" id="IPR047153">
    <property type="entry name" value="TRIM45/56/19-like"/>
</dbReference>
<dbReference type="SUPFAM" id="SSF57850">
    <property type="entry name" value="RING/U-box"/>
    <property type="match status" value="1"/>
</dbReference>
<sequence>MEDLLCPDCKNPFSLNLRVPKTLHCLHTFCLKCLKLEHTDEGKPFVFCPAPSCGACHYLDDQQGQQDIQNGLKTDYFIERASSCYQMLSSPDPSCGKCTAPDNQAKGYCERCRVLLCQVCSDYHKRVTDPKDHIVKDLQEVLQVAQTARGKLDHFTNKKRWKCEGHRGEPEETVEEASFYCLKCEKMICITCATCDHSEHKRTTAPRLLAGQDEQFNIRPHLEELRHIAADYDRALHSIDDEIEHFEKECRLASEHVEIIMQNLQEGLFAEQEALLRKVNHIHDARVEEIHGKLKEFEDERREMSHSIEFAKNTLLCIPEDILEQEDALVERLGQLCQKYELHPLEPLQRDVFVRSLDPDLSLNGAVGQVYTNPDLNSLAEGFERVPFRQGKKTEFQLTCRDSMGTPLPATDFEVALTEVRPDARMFPVRKNPNGTFTGALEPRSSGEHSVHLEVQYTKGGGVVQLAPFTVFVSPTLPEEARVEKTISREDLREMVRPAGIALSRQYIAVADKEAHKIFILALDGQCV</sequence>
<evidence type="ECO:0000256" key="5">
    <source>
        <dbReference type="PROSITE-ProRule" id="PRU00024"/>
    </source>
</evidence>
<keyword evidence="1" id="KW-0479">Metal-binding</keyword>
<dbReference type="InterPro" id="IPR000315">
    <property type="entry name" value="Znf_B-box"/>
</dbReference>
<evidence type="ECO:0000256" key="6">
    <source>
        <dbReference type="PROSITE-ProRule" id="PRU00087"/>
    </source>
</evidence>
<evidence type="ECO:0000256" key="2">
    <source>
        <dbReference type="ARBA" id="ARBA00022737"/>
    </source>
</evidence>
<dbReference type="PROSITE" id="PS50089">
    <property type="entry name" value="ZF_RING_2"/>
    <property type="match status" value="1"/>
</dbReference>
<dbReference type="Gene3D" id="2.60.40.10">
    <property type="entry name" value="Immunoglobulins"/>
    <property type="match status" value="1"/>
</dbReference>
<gene>
    <name evidence="9" type="ORF">GBAR_LOCUS12363</name>
</gene>
<evidence type="ECO:0000256" key="4">
    <source>
        <dbReference type="ARBA" id="ARBA00022833"/>
    </source>
</evidence>
<dbReference type="InterPro" id="IPR013783">
    <property type="entry name" value="Ig-like_fold"/>
</dbReference>
<dbReference type="PANTHER" id="PTHR25462">
    <property type="entry name" value="BONUS, ISOFORM C-RELATED"/>
    <property type="match status" value="1"/>
</dbReference>
<proteinExistence type="predicted"/>
<dbReference type="PROSITE" id="PS00518">
    <property type="entry name" value="ZF_RING_1"/>
    <property type="match status" value="1"/>
</dbReference>
<evidence type="ECO:0000313" key="9">
    <source>
        <dbReference type="EMBL" id="CAI8020709.1"/>
    </source>
</evidence>
<dbReference type="InterPro" id="IPR001841">
    <property type="entry name" value="Znf_RING"/>
</dbReference>
<dbReference type="Gene3D" id="3.30.160.60">
    <property type="entry name" value="Classic Zinc Finger"/>
    <property type="match status" value="1"/>
</dbReference>
<comment type="caution">
    <text evidence="9">The sequence shown here is derived from an EMBL/GenBank/DDBJ whole genome shotgun (WGS) entry which is preliminary data.</text>
</comment>
<dbReference type="InterPro" id="IPR017907">
    <property type="entry name" value="Znf_RING_CS"/>
</dbReference>
<evidence type="ECO:0000259" key="8">
    <source>
        <dbReference type="PROSITE" id="PS50119"/>
    </source>
</evidence>
<dbReference type="EMBL" id="CASHTH010001843">
    <property type="protein sequence ID" value="CAI8020709.1"/>
    <property type="molecule type" value="Genomic_DNA"/>
</dbReference>
<dbReference type="SMART" id="SM00336">
    <property type="entry name" value="BBOX"/>
    <property type="match status" value="2"/>
</dbReference>
<dbReference type="PROSITE" id="PS50119">
    <property type="entry name" value="ZF_BBOX"/>
    <property type="match status" value="2"/>
</dbReference>
<dbReference type="InterPro" id="IPR017868">
    <property type="entry name" value="Filamin/ABP280_repeat-like"/>
</dbReference>
<protein>
    <submittedName>
        <fullName evidence="9">Tripartite motif-containing protein 45</fullName>
    </submittedName>
</protein>
<keyword evidence="3 5" id="KW-0863">Zinc-finger</keyword>
<evidence type="ECO:0000259" key="7">
    <source>
        <dbReference type="PROSITE" id="PS50089"/>
    </source>
</evidence>
<evidence type="ECO:0000256" key="1">
    <source>
        <dbReference type="ARBA" id="ARBA00022723"/>
    </source>
</evidence>
<name>A0AA35WHH2_GEOBA</name>
<dbReference type="GO" id="GO:0008270">
    <property type="term" value="F:zinc ion binding"/>
    <property type="evidence" value="ECO:0007669"/>
    <property type="project" value="UniProtKB-KW"/>
</dbReference>
<feature type="domain" description="B box-type" evidence="8">
    <location>
        <begin position="158"/>
        <end position="205"/>
    </location>
</feature>
<dbReference type="PANTHER" id="PTHR25462:SF296">
    <property type="entry name" value="MEIOTIC P26, ISOFORM F"/>
    <property type="match status" value="1"/>
</dbReference>
<dbReference type="PROSITE" id="PS50194">
    <property type="entry name" value="FILAMIN_REPEAT"/>
    <property type="match status" value="1"/>
</dbReference>
<accession>A0AA35WHH2</accession>
<dbReference type="SUPFAM" id="SSF57845">
    <property type="entry name" value="B-box zinc-binding domain"/>
    <property type="match status" value="1"/>
</dbReference>
<keyword evidence="2" id="KW-0677">Repeat</keyword>